<dbReference type="GO" id="GO:0005886">
    <property type="term" value="C:plasma membrane"/>
    <property type="evidence" value="ECO:0007669"/>
    <property type="project" value="TreeGrafter"/>
</dbReference>
<evidence type="ECO:0000313" key="3">
    <source>
        <dbReference type="Proteomes" id="UP000585665"/>
    </source>
</evidence>
<dbReference type="Proteomes" id="UP000585665">
    <property type="component" value="Unassembled WGS sequence"/>
</dbReference>
<protein>
    <submittedName>
        <fullName evidence="2">DedA family protein</fullName>
    </submittedName>
</protein>
<keyword evidence="3" id="KW-1185">Reference proteome</keyword>
<feature type="transmembrane region" description="Helical" evidence="1">
    <location>
        <begin position="52"/>
        <end position="78"/>
    </location>
</feature>
<name>A0A850P879_9PROT</name>
<dbReference type="EMBL" id="JABXXR010000067">
    <property type="protein sequence ID" value="NVN40825.1"/>
    <property type="molecule type" value="Genomic_DNA"/>
</dbReference>
<dbReference type="InterPro" id="IPR051311">
    <property type="entry name" value="DedA_domain"/>
</dbReference>
<feature type="transmembrane region" description="Helical" evidence="1">
    <location>
        <begin position="171"/>
        <end position="189"/>
    </location>
</feature>
<comment type="caution">
    <text evidence="2">The sequence shown here is derived from an EMBL/GenBank/DDBJ whole genome shotgun (WGS) entry which is preliminary data.</text>
</comment>
<dbReference type="PANTHER" id="PTHR42709">
    <property type="entry name" value="ALKALINE PHOSPHATASE LIKE PROTEIN"/>
    <property type="match status" value="1"/>
</dbReference>
<dbReference type="AlphaFoldDB" id="A0A850P879"/>
<evidence type="ECO:0000313" key="2">
    <source>
        <dbReference type="EMBL" id="NVN40825.1"/>
    </source>
</evidence>
<keyword evidence="1" id="KW-0472">Membrane</keyword>
<accession>A0A850P879</accession>
<sequence length="192" mass="20713">MLDRLYARLIALAATPAAPVWLAVIAFAEASVFPVPPDALLIPMILARRQRAWRYAAICTAASVIGGILGWAIGAFLLKTVALPIAHAYHAEATIAALQARFRAYGVWIVLLKGLTPIPYKFVTIASGAAHFALGPFLLASIVTRGARFFLEAALLYRFGPPIRAFVERRLTLVALAFLGLLVLGFLALKYA</sequence>
<evidence type="ECO:0000256" key="1">
    <source>
        <dbReference type="SAM" id="Phobius"/>
    </source>
</evidence>
<gene>
    <name evidence="2" type="ORF">HUK82_09655</name>
</gene>
<feature type="transmembrane region" description="Helical" evidence="1">
    <location>
        <begin position="129"/>
        <end position="151"/>
    </location>
</feature>
<keyword evidence="1" id="KW-0812">Transmembrane</keyword>
<dbReference type="RefSeq" id="WP_176613765.1">
    <property type="nucleotide sequence ID" value="NZ_JABXXR010000067.1"/>
</dbReference>
<proteinExistence type="predicted"/>
<dbReference type="PANTHER" id="PTHR42709:SF11">
    <property type="entry name" value="DEDA FAMILY PROTEIN"/>
    <property type="match status" value="1"/>
</dbReference>
<organism evidence="2 3">
    <name type="scientific">Ameyamaea chiangmaiensis</name>
    <dbReference type="NCBI Taxonomy" id="442969"/>
    <lineage>
        <taxon>Bacteria</taxon>
        <taxon>Pseudomonadati</taxon>
        <taxon>Pseudomonadota</taxon>
        <taxon>Alphaproteobacteria</taxon>
        <taxon>Acetobacterales</taxon>
        <taxon>Acetobacteraceae</taxon>
        <taxon>Ameyamaea</taxon>
    </lineage>
</organism>
<reference evidence="2 3" key="1">
    <citation type="submission" date="2020-06" db="EMBL/GenBank/DDBJ databases">
        <title>Description of novel acetic acid bacteria.</title>
        <authorList>
            <person name="Sombolestani A."/>
        </authorList>
    </citation>
    <scope>NUCLEOTIDE SEQUENCE [LARGE SCALE GENOMIC DNA]</scope>
    <source>
        <strain evidence="2 3">LMG 27010</strain>
    </source>
</reference>
<keyword evidence="1" id="KW-1133">Transmembrane helix</keyword>